<evidence type="ECO:0000313" key="3">
    <source>
        <dbReference type="Proteomes" id="UP000541558"/>
    </source>
</evidence>
<organism evidence="2 3">
    <name type="scientific">Ephemerocybe angulata</name>
    <dbReference type="NCBI Taxonomy" id="980116"/>
    <lineage>
        <taxon>Eukaryota</taxon>
        <taxon>Fungi</taxon>
        <taxon>Dikarya</taxon>
        <taxon>Basidiomycota</taxon>
        <taxon>Agaricomycotina</taxon>
        <taxon>Agaricomycetes</taxon>
        <taxon>Agaricomycetidae</taxon>
        <taxon>Agaricales</taxon>
        <taxon>Agaricineae</taxon>
        <taxon>Psathyrellaceae</taxon>
        <taxon>Ephemerocybe</taxon>
    </lineage>
</organism>
<sequence length="278" mass="31013">MARPGIDFITGQIYRNSGCKTDLHAESDSEKRSLPDIAVLEYEASSEDPDSLPFSDVESLRLRSRTVKWRRIVEDESDSDADDGSDFGEESPPVKKTQKPAKNKKYRTKSLGTRLFEACAATDGNPLDSLVVSPAEGKAEASSGSAQTQRKPLQFSPEDSSRASSCIPLGKRTFLVDPWRTDPLRDAYFATRKMTPSRPKTVEMSHQTHKSLSNWMPILEEQHMIGGTPPQKRVRRKRGLGKGDPQIPKVTFHPLPFVLLAESQMDKARRNAEADTEI</sequence>
<comment type="caution">
    <text evidence="2">The sequence shown here is derived from an EMBL/GenBank/DDBJ whole genome shotgun (WGS) entry which is preliminary data.</text>
</comment>
<proteinExistence type="predicted"/>
<feature type="compositionally biased region" description="Acidic residues" evidence="1">
    <location>
        <begin position="75"/>
        <end position="89"/>
    </location>
</feature>
<feature type="region of interest" description="Disordered" evidence="1">
    <location>
        <begin position="124"/>
        <end position="164"/>
    </location>
</feature>
<dbReference type="EMBL" id="JAACJK010000001">
    <property type="protein sequence ID" value="KAF5341951.1"/>
    <property type="molecule type" value="Genomic_DNA"/>
</dbReference>
<feature type="compositionally biased region" description="Basic residues" evidence="1">
    <location>
        <begin position="96"/>
        <end position="108"/>
    </location>
</feature>
<gene>
    <name evidence="2" type="ORF">D9611_001512</name>
</gene>
<accession>A0A8H5FM96</accession>
<dbReference type="AlphaFoldDB" id="A0A8H5FM96"/>
<feature type="compositionally biased region" description="Low complexity" evidence="1">
    <location>
        <begin position="133"/>
        <end position="146"/>
    </location>
</feature>
<feature type="region of interest" description="Disordered" evidence="1">
    <location>
        <begin position="71"/>
        <end position="108"/>
    </location>
</feature>
<protein>
    <submittedName>
        <fullName evidence="2">Uncharacterized protein</fullName>
    </submittedName>
</protein>
<reference evidence="2 3" key="1">
    <citation type="journal article" date="2020" name="ISME J.">
        <title>Uncovering the hidden diversity of litter-decomposition mechanisms in mushroom-forming fungi.</title>
        <authorList>
            <person name="Floudas D."/>
            <person name="Bentzer J."/>
            <person name="Ahren D."/>
            <person name="Johansson T."/>
            <person name="Persson P."/>
            <person name="Tunlid A."/>
        </authorList>
    </citation>
    <scope>NUCLEOTIDE SEQUENCE [LARGE SCALE GENOMIC DNA]</scope>
    <source>
        <strain evidence="2 3">CBS 175.51</strain>
    </source>
</reference>
<feature type="region of interest" description="Disordered" evidence="1">
    <location>
        <begin position="224"/>
        <end position="248"/>
    </location>
</feature>
<keyword evidence="3" id="KW-1185">Reference proteome</keyword>
<dbReference type="Proteomes" id="UP000541558">
    <property type="component" value="Unassembled WGS sequence"/>
</dbReference>
<evidence type="ECO:0000313" key="2">
    <source>
        <dbReference type="EMBL" id="KAF5341951.1"/>
    </source>
</evidence>
<dbReference type="OrthoDB" id="3070011at2759"/>
<name>A0A8H5FM96_9AGAR</name>
<evidence type="ECO:0000256" key="1">
    <source>
        <dbReference type="SAM" id="MobiDB-lite"/>
    </source>
</evidence>